<evidence type="ECO:0000313" key="2">
    <source>
        <dbReference type="Proteomes" id="UP000239480"/>
    </source>
</evidence>
<gene>
    <name evidence="1" type="ORF">CLV78_102126</name>
</gene>
<dbReference type="Proteomes" id="UP000239480">
    <property type="component" value="Unassembled WGS sequence"/>
</dbReference>
<dbReference type="RefSeq" id="WP_106203897.1">
    <property type="nucleotide sequence ID" value="NZ_PVTD01000002.1"/>
</dbReference>
<dbReference type="EMBL" id="PVTD01000002">
    <property type="protein sequence ID" value="PRY24953.1"/>
    <property type="molecule type" value="Genomic_DNA"/>
</dbReference>
<reference evidence="1 2" key="1">
    <citation type="submission" date="2018-03" db="EMBL/GenBank/DDBJ databases">
        <title>Genomic Encyclopedia of Archaeal and Bacterial Type Strains, Phase II (KMG-II): from individual species to whole genera.</title>
        <authorList>
            <person name="Goeker M."/>
        </authorList>
    </citation>
    <scope>NUCLEOTIDE SEQUENCE [LARGE SCALE GENOMIC DNA]</scope>
    <source>
        <strain evidence="1 2">DSM 29328</strain>
    </source>
</reference>
<dbReference type="OrthoDB" id="9763644at2"/>
<accession>A0A2T0RV68</accession>
<protein>
    <submittedName>
        <fullName evidence="1">Uncharacterized protein</fullName>
    </submittedName>
</protein>
<name>A0A2T0RV68_9RHOB</name>
<sequence>MSLDHAEYTKLRVQIGNAERRQYDQDAEEIPAFVKVLTRASTDQASLADDFWDGVQDVLNRPTSDPREDWESIAYDLAGHELLSTGGLCVDEDCQNWQPVQYHADVLNQFVSDHFAEWPQGDRSHDFALRDARCILFQEKYNLLQRELSSQKKKAHSQKKTKQPEAFRLINREISTLQGPIDNLELDAIVRRLSRKIGFSKDLQAFNYLVEGLAQCEHIHLGKRDARKLVDRIVKEQAKANRPVNQRDAVPIVNEWSDHEMADFAQDRLSEQTDLNGDPVVYHFNDDVCDLRDGTRRMLTEAQFAAVLDTHTRWARRNGEGDLRGEFAPKQIVKHNFHRSEKKYPVLSEVKSSPFFTSTGRRVDVYGYDEPSETFLDFDLDVPTVSSAPSMQEVIEAKTLIIDEMMGDFPFEGIVDREERMERALNNKPGTVPMPSVAHAVCMCLERSVRDVINGPTPVYAPTKPLPGTGAGRLIGAATLAATGRKAAAEPMPTSDEEYAKVMGAHISQSAEFAFFDNMNAALTLGSFASNVSEGRVRTRLLGSSRMIEADVRHTWIAAANNIKGTSEILRRMVMIELDAKTPNPEKRSGFRHADLEAWVADNRPKLVWAILTLVQNWIAKGMKPWTGKPKASFEAWSRVMGGILRDAEIRGFLENEDRLRSYGSTGGDSGLEVFIQHLATHHSSGALFRAGGTSEIRGRMGDAVYSIKDELNRADDGKPLLLDGWGYNREDGQYNHARGISSQFREAARRAYEVTLFESERPVRFAISFTEEPDPQSPKQFYWEMTKDKVN</sequence>
<proteinExistence type="predicted"/>
<keyword evidence="2" id="KW-1185">Reference proteome</keyword>
<evidence type="ECO:0000313" key="1">
    <source>
        <dbReference type="EMBL" id="PRY24953.1"/>
    </source>
</evidence>
<organism evidence="1 2">
    <name type="scientific">Aliiruegeria haliotis</name>
    <dbReference type="NCBI Taxonomy" id="1280846"/>
    <lineage>
        <taxon>Bacteria</taxon>
        <taxon>Pseudomonadati</taxon>
        <taxon>Pseudomonadota</taxon>
        <taxon>Alphaproteobacteria</taxon>
        <taxon>Rhodobacterales</taxon>
        <taxon>Roseobacteraceae</taxon>
        <taxon>Aliiruegeria</taxon>
    </lineage>
</organism>
<comment type="caution">
    <text evidence="1">The sequence shown here is derived from an EMBL/GenBank/DDBJ whole genome shotgun (WGS) entry which is preliminary data.</text>
</comment>
<dbReference type="AlphaFoldDB" id="A0A2T0RV68"/>